<reference evidence="3" key="1">
    <citation type="submission" date="2022-11" db="UniProtKB">
        <authorList>
            <consortium name="WormBaseParasite"/>
        </authorList>
    </citation>
    <scope>IDENTIFICATION</scope>
</reference>
<dbReference type="AlphaFoldDB" id="A0A914WA74"/>
<evidence type="ECO:0000313" key="2">
    <source>
        <dbReference type="Proteomes" id="UP000887566"/>
    </source>
</evidence>
<keyword evidence="2" id="KW-1185">Reference proteome</keyword>
<keyword evidence="1" id="KW-1133">Transmembrane helix</keyword>
<protein>
    <submittedName>
        <fullName evidence="3">Uncharacterized protein</fullName>
    </submittedName>
</protein>
<name>A0A914WA74_9BILA</name>
<keyword evidence="1" id="KW-0472">Membrane</keyword>
<organism evidence="2 3">
    <name type="scientific">Plectus sambesii</name>
    <dbReference type="NCBI Taxonomy" id="2011161"/>
    <lineage>
        <taxon>Eukaryota</taxon>
        <taxon>Metazoa</taxon>
        <taxon>Ecdysozoa</taxon>
        <taxon>Nematoda</taxon>
        <taxon>Chromadorea</taxon>
        <taxon>Plectida</taxon>
        <taxon>Plectina</taxon>
        <taxon>Plectoidea</taxon>
        <taxon>Plectidae</taxon>
        <taxon>Plectus</taxon>
    </lineage>
</organism>
<dbReference type="WBParaSite" id="PSAMB.scaffold365size54448.g5186.t1">
    <property type="protein sequence ID" value="PSAMB.scaffold365size54448.g5186.t1"/>
    <property type="gene ID" value="PSAMB.scaffold365size54448.g5186"/>
</dbReference>
<feature type="transmembrane region" description="Helical" evidence="1">
    <location>
        <begin position="40"/>
        <end position="60"/>
    </location>
</feature>
<keyword evidence="1" id="KW-0812">Transmembrane</keyword>
<evidence type="ECO:0000256" key="1">
    <source>
        <dbReference type="SAM" id="Phobius"/>
    </source>
</evidence>
<proteinExistence type="predicted"/>
<dbReference type="Proteomes" id="UP000887566">
    <property type="component" value="Unplaced"/>
</dbReference>
<sequence length="115" mass="12948">MLDFVEQHHSQPTCLCDETPVAYRHQMPVPKYAWLSKEALMFHPTLVVIAQLSLLLTHLARFSRDRTGNNAAAFFGHAQAAMIYFGASAGGHTFVMPRCYQSSKRPEQSHFGARL</sequence>
<evidence type="ECO:0000313" key="3">
    <source>
        <dbReference type="WBParaSite" id="PSAMB.scaffold365size54448.g5186.t1"/>
    </source>
</evidence>
<accession>A0A914WA74</accession>